<accession>A0ABS7VHU4</accession>
<dbReference type="RefSeq" id="WP_224311114.1">
    <property type="nucleotide sequence ID" value="NZ_JAIRBM010000001.1"/>
</dbReference>
<protein>
    <recommendedName>
        <fullName evidence="3">DUF1127 domain-containing protein</fullName>
    </recommendedName>
</protein>
<organism evidence="1 2">
    <name type="scientific">Microvirga puerhi</name>
    <dbReference type="NCBI Taxonomy" id="2876078"/>
    <lineage>
        <taxon>Bacteria</taxon>
        <taxon>Pseudomonadati</taxon>
        <taxon>Pseudomonadota</taxon>
        <taxon>Alphaproteobacteria</taxon>
        <taxon>Hyphomicrobiales</taxon>
        <taxon>Methylobacteriaceae</taxon>
        <taxon>Microvirga</taxon>
    </lineage>
</organism>
<evidence type="ECO:0000313" key="1">
    <source>
        <dbReference type="EMBL" id="MBZ6075081.1"/>
    </source>
</evidence>
<dbReference type="EMBL" id="JAIRBM010000001">
    <property type="protein sequence ID" value="MBZ6075081.1"/>
    <property type="molecule type" value="Genomic_DNA"/>
</dbReference>
<reference evidence="1 2" key="1">
    <citation type="submission" date="2021-09" db="EMBL/GenBank/DDBJ databases">
        <title>The complete genome sequence of a new microorganism.</title>
        <authorList>
            <person name="Zi Z."/>
        </authorList>
    </citation>
    <scope>NUCLEOTIDE SEQUENCE [LARGE SCALE GENOMIC DNA]</scope>
    <source>
        <strain evidence="1 2">WGZ8</strain>
    </source>
</reference>
<sequence length="70" mass="8406">MRYEDVRRLRGVEGVWFRLKLWWKPATTCLQAPLISNFSHLSDHERRDIGLPEQVRYANWHELKERGGLS</sequence>
<proteinExistence type="predicted"/>
<dbReference type="Proteomes" id="UP000704176">
    <property type="component" value="Unassembled WGS sequence"/>
</dbReference>
<gene>
    <name evidence="1" type="ORF">K9B37_02065</name>
</gene>
<name>A0ABS7VHU4_9HYPH</name>
<comment type="caution">
    <text evidence="1">The sequence shown here is derived from an EMBL/GenBank/DDBJ whole genome shotgun (WGS) entry which is preliminary data.</text>
</comment>
<evidence type="ECO:0000313" key="2">
    <source>
        <dbReference type="Proteomes" id="UP000704176"/>
    </source>
</evidence>
<evidence type="ECO:0008006" key="3">
    <source>
        <dbReference type="Google" id="ProtNLM"/>
    </source>
</evidence>
<keyword evidence="2" id="KW-1185">Reference proteome</keyword>